<feature type="region of interest" description="Disordered" evidence="1">
    <location>
        <begin position="1"/>
        <end position="28"/>
    </location>
</feature>
<organism evidence="2 3">
    <name type="scientific">Nephila pilipes</name>
    <name type="common">Giant wood spider</name>
    <name type="synonym">Nephila maculata</name>
    <dbReference type="NCBI Taxonomy" id="299642"/>
    <lineage>
        <taxon>Eukaryota</taxon>
        <taxon>Metazoa</taxon>
        <taxon>Ecdysozoa</taxon>
        <taxon>Arthropoda</taxon>
        <taxon>Chelicerata</taxon>
        <taxon>Arachnida</taxon>
        <taxon>Araneae</taxon>
        <taxon>Araneomorphae</taxon>
        <taxon>Entelegynae</taxon>
        <taxon>Araneoidea</taxon>
        <taxon>Nephilidae</taxon>
        <taxon>Nephila</taxon>
    </lineage>
</organism>
<proteinExistence type="predicted"/>
<feature type="compositionally biased region" description="Polar residues" evidence="1">
    <location>
        <begin position="1"/>
        <end position="14"/>
    </location>
</feature>
<evidence type="ECO:0000256" key="1">
    <source>
        <dbReference type="SAM" id="MobiDB-lite"/>
    </source>
</evidence>
<dbReference type="Proteomes" id="UP000887013">
    <property type="component" value="Unassembled WGS sequence"/>
</dbReference>
<sequence>MSNPRTESRVSVQQGIPGPSGDFPRVKCPMRPQTRLLTAALGNQRRPQSGARHFINISYALPRTLSKALKRFMGRPFRSFFRIQIFHSYRV</sequence>
<comment type="caution">
    <text evidence="2">The sequence shown here is derived from an EMBL/GenBank/DDBJ whole genome shotgun (WGS) entry which is preliminary data.</text>
</comment>
<evidence type="ECO:0000313" key="3">
    <source>
        <dbReference type="Proteomes" id="UP000887013"/>
    </source>
</evidence>
<dbReference type="AlphaFoldDB" id="A0A8X6PSE4"/>
<reference evidence="2" key="1">
    <citation type="submission" date="2020-08" db="EMBL/GenBank/DDBJ databases">
        <title>Multicomponent nature underlies the extraordinary mechanical properties of spider dragline silk.</title>
        <authorList>
            <person name="Kono N."/>
            <person name="Nakamura H."/>
            <person name="Mori M."/>
            <person name="Yoshida Y."/>
            <person name="Ohtoshi R."/>
            <person name="Malay A.D."/>
            <person name="Moran D.A.P."/>
            <person name="Tomita M."/>
            <person name="Numata K."/>
            <person name="Arakawa K."/>
        </authorList>
    </citation>
    <scope>NUCLEOTIDE SEQUENCE</scope>
</reference>
<protein>
    <submittedName>
        <fullName evidence="2">Uncharacterized protein</fullName>
    </submittedName>
</protein>
<evidence type="ECO:0000313" key="2">
    <source>
        <dbReference type="EMBL" id="GFT78597.1"/>
    </source>
</evidence>
<keyword evidence="3" id="KW-1185">Reference proteome</keyword>
<dbReference type="EMBL" id="BMAW01071574">
    <property type="protein sequence ID" value="GFT78597.1"/>
    <property type="molecule type" value="Genomic_DNA"/>
</dbReference>
<accession>A0A8X6PSE4</accession>
<name>A0A8X6PSE4_NEPPI</name>
<gene>
    <name evidence="2" type="ORF">NPIL_625981</name>
</gene>